<protein>
    <submittedName>
        <fullName evidence="2">Uncharacterized protein</fullName>
    </submittedName>
</protein>
<evidence type="ECO:0000313" key="2">
    <source>
        <dbReference type="EMBL" id="KAL0102163.1"/>
    </source>
</evidence>
<dbReference type="Proteomes" id="UP001430953">
    <property type="component" value="Unassembled WGS sequence"/>
</dbReference>
<proteinExistence type="predicted"/>
<dbReference type="EMBL" id="JADYXP020000023">
    <property type="protein sequence ID" value="KAL0102163.1"/>
    <property type="molecule type" value="Genomic_DNA"/>
</dbReference>
<gene>
    <name evidence="2" type="ORF">PUN28_018594</name>
</gene>
<dbReference type="AlphaFoldDB" id="A0AAW2EEL9"/>
<keyword evidence="3" id="KW-1185">Reference proteome</keyword>
<evidence type="ECO:0000256" key="1">
    <source>
        <dbReference type="SAM" id="MobiDB-lite"/>
    </source>
</evidence>
<comment type="caution">
    <text evidence="2">The sequence shown here is derived from an EMBL/GenBank/DDBJ whole genome shotgun (WGS) entry which is preliminary data.</text>
</comment>
<organism evidence="2 3">
    <name type="scientific">Cardiocondyla obscurior</name>
    <dbReference type="NCBI Taxonomy" id="286306"/>
    <lineage>
        <taxon>Eukaryota</taxon>
        <taxon>Metazoa</taxon>
        <taxon>Ecdysozoa</taxon>
        <taxon>Arthropoda</taxon>
        <taxon>Hexapoda</taxon>
        <taxon>Insecta</taxon>
        <taxon>Pterygota</taxon>
        <taxon>Neoptera</taxon>
        <taxon>Endopterygota</taxon>
        <taxon>Hymenoptera</taxon>
        <taxon>Apocrita</taxon>
        <taxon>Aculeata</taxon>
        <taxon>Formicoidea</taxon>
        <taxon>Formicidae</taxon>
        <taxon>Myrmicinae</taxon>
        <taxon>Cardiocondyla</taxon>
    </lineage>
</organism>
<feature type="region of interest" description="Disordered" evidence="1">
    <location>
        <begin position="1"/>
        <end position="22"/>
    </location>
</feature>
<accession>A0AAW2EEL9</accession>
<name>A0AAW2EEL9_9HYME</name>
<sequence>MRGLARTQVKEATGGGWWSREKERENSTAIACPLSSLERKKKSDDCTTLDNIAPGCVARMGIYCFVSGNDKHYSLHSSLLCARANSRSKRYIALTSRHHRHPV</sequence>
<evidence type="ECO:0000313" key="3">
    <source>
        <dbReference type="Proteomes" id="UP001430953"/>
    </source>
</evidence>
<reference evidence="2 3" key="1">
    <citation type="submission" date="2023-03" db="EMBL/GenBank/DDBJ databases">
        <title>High recombination rates correlate with genetic variation in Cardiocondyla obscurior ants.</title>
        <authorList>
            <person name="Errbii M."/>
        </authorList>
    </citation>
    <scope>NUCLEOTIDE SEQUENCE [LARGE SCALE GENOMIC DNA]</scope>
    <source>
        <strain evidence="2">Alpha-2009</strain>
        <tissue evidence="2">Whole body</tissue>
    </source>
</reference>